<sequence length="97" mass="11665">MSEIKFEWNLSKAKSNERKHGVSFEEAKTVFYDENARLIYDPEHSVEEDRFLLLGMSDEFRLLVVSHLYKDSDRLIRIISVRTATRHERKQYEEFLP</sequence>
<keyword evidence="2" id="KW-1185">Reference proteome</keyword>
<name>A0A7D7LH57_9NOSO</name>
<dbReference type="InterPro" id="IPR007460">
    <property type="entry name" value="BrnT_toxin"/>
</dbReference>
<dbReference type="KEGG" id="ned:HUN01_22975"/>
<gene>
    <name evidence="1" type="ORF">HUN01_22975</name>
</gene>
<evidence type="ECO:0000313" key="1">
    <source>
        <dbReference type="EMBL" id="QMS90309.1"/>
    </source>
</evidence>
<dbReference type="EMBL" id="CP054698">
    <property type="protein sequence ID" value="QMS90309.1"/>
    <property type="molecule type" value="Genomic_DNA"/>
</dbReference>
<reference evidence="2" key="1">
    <citation type="submission" date="2020-06" db="EMBL/GenBank/DDBJ databases">
        <title>Nostoc edaphicum CCNP1411 genome.</title>
        <authorList>
            <person name="Fidor A."/>
            <person name="Grabski M."/>
            <person name="Gawor J."/>
            <person name="Gromadka R."/>
            <person name="Wegrzyn G."/>
            <person name="Mazur-Marzec H."/>
        </authorList>
    </citation>
    <scope>NUCLEOTIDE SEQUENCE [LARGE SCALE GENOMIC DNA]</scope>
    <source>
        <strain evidence="2">CCNP1411</strain>
    </source>
</reference>
<protein>
    <submittedName>
        <fullName evidence="1">BrnT family toxin</fullName>
    </submittedName>
</protein>
<dbReference type="RefSeq" id="WP_181928134.1">
    <property type="nucleotide sequence ID" value="NZ_CP054698.1"/>
</dbReference>
<accession>A0A7D7LH57</accession>
<evidence type="ECO:0000313" key="2">
    <source>
        <dbReference type="Proteomes" id="UP000514713"/>
    </source>
</evidence>
<dbReference type="Gene3D" id="3.10.450.530">
    <property type="entry name" value="Ribonuclease toxin, BrnT, of type II toxin-antitoxin system"/>
    <property type="match status" value="1"/>
</dbReference>
<dbReference type="InterPro" id="IPR038573">
    <property type="entry name" value="BrnT_sf"/>
</dbReference>
<dbReference type="AlphaFoldDB" id="A0A7D7LH57"/>
<dbReference type="Proteomes" id="UP000514713">
    <property type="component" value="Chromosome"/>
</dbReference>
<dbReference type="Pfam" id="PF04365">
    <property type="entry name" value="BrnT_toxin"/>
    <property type="match status" value="1"/>
</dbReference>
<proteinExistence type="predicted"/>
<organism evidence="1 2">
    <name type="scientific">Nostoc edaphicum CCNP1411</name>
    <dbReference type="NCBI Taxonomy" id="1472755"/>
    <lineage>
        <taxon>Bacteria</taxon>
        <taxon>Bacillati</taxon>
        <taxon>Cyanobacteriota</taxon>
        <taxon>Cyanophyceae</taxon>
        <taxon>Nostocales</taxon>
        <taxon>Nostocaceae</taxon>
        <taxon>Nostoc</taxon>
    </lineage>
</organism>